<evidence type="ECO:0000313" key="3">
    <source>
        <dbReference type="EMBL" id="VFJ66322.1"/>
    </source>
</evidence>
<keyword evidence="1" id="KW-0732">Signal</keyword>
<dbReference type="PANTHER" id="PTHR10334">
    <property type="entry name" value="CYSTEINE-RICH SECRETORY PROTEIN-RELATED"/>
    <property type="match status" value="1"/>
</dbReference>
<dbReference type="PRINTS" id="PR00837">
    <property type="entry name" value="V5TPXLIKE"/>
</dbReference>
<dbReference type="EMBL" id="CAADFE010000009">
    <property type="protein sequence ID" value="VFJ66322.1"/>
    <property type="molecule type" value="Genomic_DNA"/>
</dbReference>
<proteinExistence type="predicted"/>
<dbReference type="SUPFAM" id="SSF55797">
    <property type="entry name" value="PR-1-like"/>
    <property type="match status" value="1"/>
</dbReference>
<evidence type="ECO:0000259" key="2">
    <source>
        <dbReference type="SMART" id="SM00198"/>
    </source>
</evidence>
<feature type="domain" description="SCP" evidence="2">
    <location>
        <begin position="24"/>
        <end position="166"/>
    </location>
</feature>
<dbReference type="CDD" id="cd05381">
    <property type="entry name" value="CAP_PR-1"/>
    <property type="match status" value="1"/>
</dbReference>
<dbReference type="Gene3D" id="3.40.33.10">
    <property type="entry name" value="CAP"/>
    <property type="match status" value="1"/>
</dbReference>
<dbReference type="FunFam" id="3.40.33.10:FF:000004">
    <property type="entry name" value="CAP, cysteine-rich secretory protein, antigen 5"/>
    <property type="match status" value="1"/>
</dbReference>
<dbReference type="PROSITE" id="PS01009">
    <property type="entry name" value="CRISP_1"/>
    <property type="match status" value="1"/>
</dbReference>
<gene>
    <name evidence="3" type="ORF">BECKFW1821C_GA0114237_100933</name>
</gene>
<evidence type="ECO:0000256" key="1">
    <source>
        <dbReference type="SAM" id="SignalP"/>
    </source>
</evidence>
<reference evidence="3" key="1">
    <citation type="submission" date="2019-02" db="EMBL/GenBank/DDBJ databases">
        <authorList>
            <person name="Gruber-Vodicka R. H."/>
            <person name="Seah K. B. B."/>
        </authorList>
    </citation>
    <scope>NUCLEOTIDE SEQUENCE</scope>
    <source>
        <strain evidence="3">BECK_BZ131</strain>
    </source>
</reference>
<dbReference type="Pfam" id="PF00188">
    <property type="entry name" value="CAP"/>
    <property type="match status" value="1"/>
</dbReference>
<feature type="signal peptide" evidence="1">
    <location>
        <begin position="1"/>
        <end position="21"/>
    </location>
</feature>
<dbReference type="SMART" id="SM00198">
    <property type="entry name" value="SCP"/>
    <property type="match status" value="1"/>
</dbReference>
<dbReference type="InterPro" id="IPR014044">
    <property type="entry name" value="CAP_dom"/>
</dbReference>
<dbReference type="InterPro" id="IPR002413">
    <property type="entry name" value="V5_allergen-like"/>
</dbReference>
<accession>A0A450TGL9</accession>
<feature type="chain" id="PRO_5019271471" evidence="1">
    <location>
        <begin position="22"/>
        <end position="180"/>
    </location>
</feature>
<dbReference type="InterPro" id="IPR001283">
    <property type="entry name" value="CRISP-related"/>
</dbReference>
<name>A0A450TGL9_9GAMM</name>
<dbReference type="InterPro" id="IPR018244">
    <property type="entry name" value="Allrgn_V5/Tpx1_CS"/>
</dbReference>
<organism evidence="3">
    <name type="scientific">Candidatus Kentrum sp. FW</name>
    <dbReference type="NCBI Taxonomy" id="2126338"/>
    <lineage>
        <taxon>Bacteria</taxon>
        <taxon>Pseudomonadati</taxon>
        <taxon>Pseudomonadota</taxon>
        <taxon>Gammaproteobacteria</taxon>
        <taxon>Candidatus Kentrum</taxon>
    </lineage>
</organism>
<dbReference type="GO" id="GO:0005576">
    <property type="term" value="C:extracellular region"/>
    <property type="evidence" value="ECO:0007669"/>
    <property type="project" value="InterPro"/>
</dbReference>
<protein>
    <submittedName>
        <fullName evidence="3">Pathogenesis-related protein 1</fullName>
    </submittedName>
</protein>
<dbReference type="InterPro" id="IPR035940">
    <property type="entry name" value="CAP_sf"/>
</dbReference>
<sequence>MKNTVRILLSFSLAMPIPAVGAEDIGQAMVDAHNKAREKVGVGPVTWSGDLAARAMTWADILADEKGCKLVHSGPGENLYWASAMRWSDGRTDVQKKSPADVVTSWESENTDYDYASNRCSPGKVCGHYTQVVWANSTRIGCGYRICDNKAQVWVCQYDPVGNYVGRKPYRETGAPESGK</sequence>
<dbReference type="AlphaFoldDB" id="A0A450TGL9"/>
<dbReference type="PRINTS" id="PR00838">
    <property type="entry name" value="V5ALLERGEN"/>
</dbReference>